<reference evidence="2" key="1">
    <citation type="journal article" date="2020" name="Fungal Divers.">
        <title>Resolving the Mortierellaceae phylogeny through synthesis of multi-gene phylogenetics and phylogenomics.</title>
        <authorList>
            <person name="Vandepol N."/>
            <person name="Liber J."/>
            <person name="Desiro A."/>
            <person name="Na H."/>
            <person name="Kennedy M."/>
            <person name="Barry K."/>
            <person name="Grigoriev I.V."/>
            <person name="Miller A.N."/>
            <person name="O'Donnell K."/>
            <person name="Stajich J.E."/>
            <person name="Bonito G."/>
        </authorList>
    </citation>
    <scope>NUCLEOTIDE SEQUENCE</scope>
    <source>
        <strain evidence="2">NVP1</strain>
    </source>
</reference>
<feature type="compositionally biased region" description="Low complexity" evidence="1">
    <location>
        <begin position="117"/>
        <end position="133"/>
    </location>
</feature>
<protein>
    <submittedName>
        <fullName evidence="2">Uncharacterized protein</fullName>
    </submittedName>
</protein>
<comment type="caution">
    <text evidence="2">The sequence shown here is derived from an EMBL/GenBank/DDBJ whole genome shotgun (WGS) entry which is preliminary data.</text>
</comment>
<keyword evidence="3" id="KW-1185">Reference proteome</keyword>
<feature type="region of interest" description="Disordered" evidence="1">
    <location>
        <begin position="1"/>
        <end position="28"/>
    </location>
</feature>
<feature type="compositionally biased region" description="Low complexity" evidence="1">
    <location>
        <begin position="8"/>
        <end position="28"/>
    </location>
</feature>
<dbReference type="EMBL" id="JAAAUY010000837">
    <property type="protein sequence ID" value="KAF9326022.1"/>
    <property type="molecule type" value="Genomic_DNA"/>
</dbReference>
<dbReference type="PROSITE" id="PS51257">
    <property type="entry name" value="PROKAR_LIPOPROTEIN"/>
    <property type="match status" value="1"/>
</dbReference>
<gene>
    <name evidence="2" type="ORF">BG006_010520</name>
</gene>
<organism evidence="2 3">
    <name type="scientific">Podila minutissima</name>
    <dbReference type="NCBI Taxonomy" id="64525"/>
    <lineage>
        <taxon>Eukaryota</taxon>
        <taxon>Fungi</taxon>
        <taxon>Fungi incertae sedis</taxon>
        <taxon>Mucoromycota</taxon>
        <taxon>Mortierellomycotina</taxon>
        <taxon>Mortierellomycetes</taxon>
        <taxon>Mortierellales</taxon>
        <taxon>Mortierellaceae</taxon>
        <taxon>Podila</taxon>
    </lineage>
</organism>
<dbReference type="Proteomes" id="UP000696485">
    <property type="component" value="Unassembled WGS sequence"/>
</dbReference>
<evidence type="ECO:0000256" key="1">
    <source>
        <dbReference type="SAM" id="MobiDB-lite"/>
    </source>
</evidence>
<feature type="region of interest" description="Disordered" evidence="1">
    <location>
        <begin position="90"/>
        <end position="141"/>
    </location>
</feature>
<evidence type="ECO:0000313" key="3">
    <source>
        <dbReference type="Proteomes" id="UP000696485"/>
    </source>
</evidence>
<name>A0A9P5SGU8_9FUNG</name>
<proteinExistence type="predicted"/>
<sequence length="221" mass="24480">MAHAVTRSLSNESTASTSSTCSSSSSCSNKSVQFSRFIKISFTYPEDEYDRSALEPAKLTFSEASELLQLRIHWKNEMNNRLEALEQEQKKKIDPINTTPDLLSKDQQHEDDEATVPSMSPPSSCSSSACSSPEQEHPPRRFRTPHRLLSISSCSSSPCAHSSPPCSPVLSHHDSCSSSDDEYGAMASVPRFQKLGRVSADENDSGLMYRYQYGNKDNVQC</sequence>
<accession>A0A9P5SGU8</accession>
<evidence type="ECO:0000313" key="2">
    <source>
        <dbReference type="EMBL" id="KAF9326022.1"/>
    </source>
</evidence>
<dbReference type="AlphaFoldDB" id="A0A9P5SGU8"/>